<name>A0A1A8WLJ4_PLAOA</name>
<proteinExistence type="predicted"/>
<evidence type="ECO:0000313" key="2">
    <source>
        <dbReference type="Proteomes" id="UP000078560"/>
    </source>
</evidence>
<dbReference type="Proteomes" id="UP000078560">
    <property type="component" value="Unassembled WGS sequence"/>
</dbReference>
<evidence type="ECO:0000313" key="1">
    <source>
        <dbReference type="EMBL" id="SBS93064.1"/>
    </source>
</evidence>
<reference evidence="2" key="1">
    <citation type="submission" date="2016-05" db="EMBL/GenBank/DDBJ databases">
        <authorList>
            <person name="Naeem Raeece"/>
        </authorList>
    </citation>
    <scope>NUCLEOTIDE SEQUENCE [LARGE SCALE GENOMIC DNA]</scope>
</reference>
<accession>A0A1A8WLJ4</accession>
<organism evidence="1 2">
    <name type="scientific">Plasmodium ovale curtisi</name>
    <dbReference type="NCBI Taxonomy" id="864141"/>
    <lineage>
        <taxon>Eukaryota</taxon>
        <taxon>Sar</taxon>
        <taxon>Alveolata</taxon>
        <taxon>Apicomplexa</taxon>
        <taxon>Aconoidasida</taxon>
        <taxon>Haemosporida</taxon>
        <taxon>Plasmodiidae</taxon>
        <taxon>Plasmodium</taxon>
        <taxon>Plasmodium (Plasmodium)</taxon>
    </lineage>
</organism>
<sequence>MKCDTKKANNESYRFFEEFDTYERIVKSAENVNSVGINYLGILEEYDCDEIEKSCYYFLINNIASTNESPHIICEQFKRIYSLLKNRNRKGVDSVKSKNNDYAFMNYWLNDKLSGNNDDLPICVKGFYEKLVKMDSEYFNITNLEEKLYNMEKSYLENMKNLYQLYSIKNKISMAISEEDETGKRASCLWYTKECYAKYKEAIINCRGECSYFYSLIKEFKKKYKEELSPFSEMSFSCKAKELFDLPDYRAVLKEHESIQIIRNRTLSVLLPMFGVFLMFKISDKFTPFRQYILEKIKRSKNILFGEGERDNEFLSYTSDDDSSIYNNGEYNISYYNVMNY</sequence>
<dbReference type="EMBL" id="FLQU01001457">
    <property type="protein sequence ID" value="SBS93064.1"/>
    <property type="molecule type" value="Genomic_DNA"/>
</dbReference>
<protein>
    <submittedName>
        <fullName evidence="1">PIR Superfamily Protein</fullName>
    </submittedName>
</protein>
<dbReference type="AlphaFoldDB" id="A0A1A8WLJ4"/>
<gene>
    <name evidence="1" type="ORF">POVCU2_0078730</name>
</gene>